<keyword evidence="11" id="KW-1185">Reference proteome</keyword>
<dbReference type="InterPro" id="IPR036259">
    <property type="entry name" value="MFS_trans_sf"/>
</dbReference>
<dbReference type="Proteomes" id="UP000002432">
    <property type="component" value="Chromosome"/>
</dbReference>
<reference evidence="10 11" key="1">
    <citation type="journal article" date="2009" name="Appl. Environ. Microbiol.">
        <title>Three genomes from the phylum Acidobacteria provide insight into the lifestyles of these microorganisms in soils.</title>
        <authorList>
            <person name="Ward N.L."/>
            <person name="Challacombe J.F."/>
            <person name="Janssen P.H."/>
            <person name="Henrissat B."/>
            <person name="Coutinho P.M."/>
            <person name="Wu M."/>
            <person name="Xie G."/>
            <person name="Haft D.H."/>
            <person name="Sait M."/>
            <person name="Badger J."/>
            <person name="Barabote R.D."/>
            <person name="Bradley B."/>
            <person name="Brettin T.S."/>
            <person name="Brinkac L.M."/>
            <person name="Bruce D."/>
            <person name="Creasy T."/>
            <person name="Daugherty S.C."/>
            <person name="Davidsen T.M."/>
            <person name="DeBoy R.T."/>
            <person name="Detter J.C."/>
            <person name="Dodson R.J."/>
            <person name="Durkin A.S."/>
            <person name="Ganapathy A."/>
            <person name="Gwinn-Giglio M."/>
            <person name="Han C.S."/>
            <person name="Khouri H."/>
            <person name="Kiss H."/>
            <person name="Kothari S.P."/>
            <person name="Madupu R."/>
            <person name="Nelson K.E."/>
            <person name="Nelson W.C."/>
            <person name="Paulsen I."/>
            <person name="Penn K."/>
            <person name="Ren Q."/>
            <person name="Rosovitz M.J."/>
            <person name="Selengut J.D."/>
            <person name="Shrivastava S."/>
            <person name="Sullivan S.A."/>
            <person name="Tapia R."/>
            <person name="Thompson L.S."/>
            <person name="Watkins K.L."/>
            <person name="Yang Q."/>
            <person name="Yu C."/>
            <person name="Zafar N."/>
            <person name="Zhou L."/>
            <person name="Kuske C.R."/>
        </authorList>
    </citation>
    <scope>NUCLEOTIDE SEQUENCE [LARGE SCALE GENOMIC DNA]</scope>
    <source>
        <strain evidence="10 11">Ellin345</strain>
    </source>
</reference>
<dbReference type="GO" id="GO:0022857">
    <property type="term" value="F:transmembrane transporter activity"/>
    <property type="evidence" value="ECO:0007669"/>
    <property type="project" value="InterPro"/>
</dbReference>
<feature type="transmembrane region" description="Helical" evidence="8">
    <location>
        <begin position="42"/>
        <end position="60"/>
    </location>
</feature>
<comment type="subcellular location">
    <subcellularLocation>
        <location evidence="1">Cell membrane</location>
        <topology evidence="1">Multi-pass membrane protein</topology>
    </subcellularLocation>
</comment>
<feature type="transmembrane region" description="Helical" evidence="8">
    <location>
        <begin position="136"/>
        <end position="154"/>
    </location>
</feature>
<keyword evidence="4 8" id="KW-0812">Transmembrane</keyword>
<dbReference type="PROSITE" id="PS50850">
    <property type="entry name" value="MFS"/>
    <property type="match status" value="1"/>
</dbReference>
<feature type="transmembrane region" description="Helical" evidence="8">
    <location>
        <begin position="377"/>
        <end position="399"/>
    </location>
</feature>
<dbReference type="EMBL" id="CP000360">
    <property type="protein sequence ID" value="ABF41381.1"/>
    <property type="molecule type" value="Genomic_DNA"/>
</dbReference>
<keyword evidence="6 8" id="KW-0472">Membrane</keyword>
<dbReference type="Pfam" id="PF05977">
    <property type="entry name" value="MFS_3"/>
    <property type="match status" value="1"/>
</dbReference>
<feature type="transmembrane region" description="Helical" evidence="8">
    <location>
        <begin position="289"/>
        <end position="307"/>
    </location>
</feature>
<feature type="transmembrane region" description="Helical" evidence="8">
    <location>
        <begin position="205"/>
        <end position="226"/>
    </location>
</feature>
<dbReference type="InterPro" id="IPR010290">
    <property type="entry name" value="TM_effector"/>
</dbReference>
<protein>
    <submittedName>
        <fullName evidence="10">Major facilitator superfamily (MFS) transporter</fullName>
    </submittedName>
</protein>
<evidence type="ECO:0000256" key="2">
    <source>
        <dbReference type="ARBA" id="ARBA00022448"/>
    </source>
</evidence>
<dbReference type="InterPro" id="IPR020846">
    <property type="entry name" value="MFS_dom"/>
</dbReference>
<dbReference type="Gene3D" id="1.20.1250.20">
    <property type="entry name" value="MFS general substrate transporter like domains"/>
    <property type="match status" value="1"/>
</dbReference>
<evidence type="ECO:0000256" key="5">
    <source>
        <dbReference type="ARBA" id="ARBA00022989"/>
    </source>
</evidence>
<feature type="transmembrane region" description="Helical" evidence="8">
    <location>
        <begin position="80"/>
        <end position="98"/>
    </location>
</feature>
<evidence type="ECO:0000259" key="9">
    <source>
        <dbReference type="PROSITE" id="PS50850"/>
    </source>
</evidence>
<accession>Q1IP19</accession>
<feature type="transmembrane region" description="Helical" evidence="8">
    <location>
        <begin position="256"/>
        <end position="277"/>
    </location>
</feature>
<feature type="transmembrane region" description="Helical" evidence="8">
    <location>
        <begin position="174"/>
        <end position="199"/>
    </location>
</feature>
<dbReference type="KEGG" id="aba:Acid345_2380"/>
<keyword evidence="3" id="KW-1003">Cell membrane</keyword>
<evidence type="ECO:0000256" key="1">
    <source>
        <dbReference type="ARBA" id="ARBA00004651"/>
    </source>
</evidence>
<dbReference type="EnsemblBacteria" id="ABF41381">
    <property type="protein sequence ID" value="ABF41381"/>
    <property type="gene ID" value="Acid345_2380"/>
</dbReference>
<dbReference type="SUPFAM" id="SSF103473">
    <property type="entry name" value="MFS general substrate transporter"/>
    <property type="match status" value="1"/>
</dbReference>
<dbReference type="CDD" id="cd06173">
    <property type="entry name" value="MFS_MefA_like"/>
    <property type="match status" value="1"/>
</dbReference>
<feature type="region of interest" description="Disordered" evidence="7">
    <location>
        <begin position="1"/>
        <end position="21"/>
    </location>
</feature>
<dbReference type="PANTHER" id="PTHR23513:SF11">
    <property type="entry name" value="STAPHYLOFERRIN A TRANSPORTER"/>
    <property type="match status" value="1"/>
</dbReference>
<proteinExistence type="predicted"/>
<feature type="transmembrane region" description="Helical" evidence="8">
    <location>
        <begin position="319"/>
        <end position="340"/>
    </location>
</feature>
<dbReference type="GO" id="GO:0005886">
    <property type="term" value="C:plasma membrane"/>
    <property type="evidence" value="ECO:0007669"/>
    <property type="project" value="UniProtKB-SubCell"/>
</dbReference>
<organism evidence="10 11">
    <name type="scientific">Koribacter versatilis (strain Ellin345)</name>
    <dbReference type="NCBI Taxonomy" id="204669"/>
    <lineage>
        <taxon>Bacteria</taxon>
        <taxon>Pseudomonadati</taxon>
        <taxon>Acidobacteriota</taxon>
        <taxon>Terriglobia</taxon>
        <taxon>Terriglobales</taxon>
        <taxon>Candidatus Korobacteraceae</taxon>
        <taxon>Candidatus Korobacter</taxon>
    </lineage>
</organism>
<evidence type="ECO:0000313" key="10">
    <source>
        <dbReference type="EMBL" id="ABF41381.1"/>
    </source>
</evidence>
<feature type="transmembrane region" description="Helical" evidence="8">
    <location>
        <begin position="405"/>
        <end position="423"/>
    </location>
</feature>
<feature type="transmembrane region" description="Helical" evidence="8">
    <location>
        <begin position="110"/>
        <end position="130"/>
    </location>
</feature>
<dbReference type="PANTHER" id="PTHR23513">
    <property type="entry name" value="INTEGRAL MEMBRANE EFFLUX PROTEIN-RELATED"/>
    <property type="match status" value="1"/>
</dbReference>
<keyword evidence="5 8" id="KW-1133">Transmembrane helix</keyword>
<evidence type="ECO:0000256" key="4">
    <source>
        <dbReference type="ARBA" id="ARBA00022692"/>
    </source>
</evidence>
<evidence type="ECO:0000256" key="6">
    <source>
        <dbReference type="ARBA" id="ARBA00023136"/>
    </source>
</evidence>
<feature type="domain" description="Major facilitator superfamily (MFS) profile" evidence="9">
    <location>
        <begin position="39"/>
        <end position="431"/>
    </location>
</feature>
<feature type="region of interest" description="Disordered" evidence="7">
    <location>
        <begin position="448"/>
        <end position="474"/>
    </location>
</feature>
<name>Q1IP19_KORVE</name>
<gene>
    <name evidence="10" type="ordered locus">Acid345_2380</name>
</gene>
<keyword evidence="2" id="KW-0813">Transport</keyword>
<dbReference type="AlphaFoldDB" id="Q1IP19"/>
<dbReference type="eggNOG" id="COG0477">
    <property type="taxonomic scope" value="Bacteria"/>
</dbReference>
<dbReference type="HOGENOM" id="CLU_034180_11_2_0"/>
<evidence type="ECO:0000256" key="3">
    <source>
        <dbReference type="ARBA" id="ARBA00022475"/>
    </source>
</evidence>
<sequence length="474" mass="50300">MLEPRGTSAHPNGKMGEMASHTPAGEGIQKSKFLNRLPALKVRNFQLFFAGQLISLIGTWMDNVAEAWLIYRLTGSSLKLGTVGFCSQIPVFLFAPLGGIVADRYNRHKIIIATQATSMVLAGILAILTLTHRVQVWHVFLLAALMGVVNAFDIPARQAFLSDMVGRENLMNAIALNSSMFNGARIVGPAVAGILVASIGEGWCFGANSLSYIAVITGLLMMKLNLPVRIASGKSPLQDIVEGFQFVKEAAPIRTLLLLLGLVSLVGMPYSVLMPIFADHILHGGARGLGILMGATGVGALGGALTLALKNGLKGISRIISYCAFGFGTSLILFSFSRWFWLSAALLIPVGYSMMVQMASSNTLLQSMTPDRLRGRVLAVYSMMFMGMAPFGALFAGAIAERIGAPWTVAVGGVACICGGLFFRRNLATFRDGARKMVLAQQMVGGEPAPEVTAGSLVPATDAELGEEPISSTS</sequence>
<dbReference type="STRING" id="204669.Acid345_2380"/>
<evidence type="ECO:0000313" key="11">
    <source>
        <dbReference type="Proteomes" id="UP000002432"/>
    </source>
</evidence>
<evidence type="ECO:0000256" key="8">
    <source>
        <dbReference type="SAM" id="Phobius"/>
    </source>
</evidence>
<evidence type="ECO:0000256" key="7">
    <source>
        <dbReference type="SAM" id="MobiDB-lite"/>
    </source>
</evidence>